<reference evidence="1 2" key="1">
    <citation type="journal article" date="2023" name="Life. Sci Alliance">
        <title>Evolutionary insights into 3D genome organization and epigenetic landscape of Vigna mungo.</title>
        <authorList>
            <person name="Junaid A."/>
            <person name="Singh B."/>
            <person name="Bhatia S."/>
        </authorList>
    </citation>
    <scope>NUCLEOTIDE SEQUENCE [LARGE SCALE GENOMIC DNA]</scope>
    <source>
        <strain evidence="1">Urdbean</strain>
    </source>
</reference>
<proteinExistence type="predicted"/>
<accession>A0AAQ3NR23</accession>
<dbReference type="Proteomes" id="UP001374535">
    <property type="component" value="Chromosome 4"/>
</dbReference>
<keyword evidence="2" id="KW-1185">Reference proteome</keyword>
<sequence>MILSADPGYSEGRLGQPTIRHREVDRSLAGLSVWLRVDSLLGNDAFVEISYCRKNTALSKGGRMGWLGKVSLSRSSSAGFCDPNPTEYVDSEKTEPNVNNFLDIDSVKGEFMKIIKNGHEGSPGRMEMCILLPSQLPN</sequence>
<dbReference type="EMBL" id="CP144697">
    <property type="protein sequence ID" value="WVZ13690.1"/>
    <property type="molecule type" value="Genomic_DNA"/>
</dbReference>
<dbReference type="AlphaFoldDB" id="A0AAQ3NR23"/>
<evidence type="ECO:0000313" key="2">
    <source>
        <dbReference type="Proteomes" id="UP001374535"/>
    </source>
</evidence>
<name>A0AAQ3NR23_VIGMU</name>
<evidence type="ECO:0000313" key="1">
    <source>
        <dbReference type="EMBL" id="WVZ13690.1"/>
    </source>
</evidence>
<organism evidence="1 2">
    <name type="scientific">Vigna mungo</name>
    <name type="common">Black gram</name>
    <name type="synonym">Phaseolus mungo</name>
    <dbReference type="NCBI Taxonomy" id="3915"/>
    <lineage>
        <taxon>Eukaryota</taxon>
        <taxon>Viridiplantae</taxon>
        <taxon>Streptophyta</taxon>
        <taxon>Embryophyta</taxon>
        <taxon>Tracheophyta</taxon>
        <taxon>Spermatophyta</taxon>
        <taxon>Magnoliopsida</taxon>
        <taxon>eudicotyledons</taxon>
        <taxon>Gunneridae</taxon>
        <taxon>Pentapetalae</taxon>
        <taxon>rosids</taxon>
        <taxon>fabids</taxon>
        <taxon>Fabales</taxon>
        <taxon>Fabaceae</taxon>
        <taxon>Papilionoideae</taxon>
        <taxon>50 kb inversion clade</taxon>
        <taxon>NPAAA clade</taxon>
        <taxon>indigoferoid/millettioid clade</taxon>
        <taxon>Phaseoleae</taxon>
        <taxon>Vigna</taxon>
    </lineage>
</organism>
<gene>
    <name evidence="1" type="ORF">V8G54_011256</name>
</gene>
<protein>
    <submittedName>
        <fullName evidence="1">Uncharacterized protein</fullName>
    </submittedName>
</protein>